<reference evidence="1 2" key="1">
    <citation type="journal article" date="2021" name="Front. Microbiol.">
        <title>Aerobic Denitrification and Heterotrophic Sulfur Oxidation in the Genus Halomonas Revealed by Six Novel Species Characterizations and Genome-Based Analysis.</title>
        <authorList>
            <person name="Wang L."/>
            <person name="Shao Z."/>
        </authorList>
    </citation>
    <scope>NUCLEOTIDE SEQUENCE [LARGE SCALE GENOMIC DNA]</scope>
    <source>
        <strain evidence="1 2">MCCC 1A11036</strain>
    </source>
</reference>
<proteinExistence type="predicted"/>
<dbReference type="InterPro" id="IPR011990">
    <property type="entry name" value="TPR-like_helical_dom_sf"/>
</dbReference>
<accession>A0ABS9AL21</accession>
<dbReference type="Pfam" id="PF14559">
    <property type="entry name" value="TPR_19"/>
    <property type="match status" value="1"/>
</dbReference>
<comment type="caution">
    <text evidence="1">The sequence shown here is derived from an EMBL/GenBank/DDBJ whole genome shotgun (WGS) entry which is preliminary data.</text>
</comment>
<organism evidence="1 2">
    <name type="scientific">Billgrantia zhangzhouensis</name>
    <dbReference type="NCBI Taxonomy" id="2733481"/>
    <lineage>
        <taxon>Bacteria</taxon>
        <taxon>Pseudomonadati</taxon>
        <taxon>Pseudomonadota</taxon>
        <taxon>Gammaproteobacteria</taxon>
        <taxon>Oceanospirillales</taxon>
        <taxon>Halomonadaceae</taxon>
        <taxon>Billgrantia</taxon>
    </lineage>
</organism>
<dbReference type="EMBL" id="JABFTT010000021">
    <property type="protein sequence ID" value="MCE8022411.1"/>
    <property type="molecule type" value="Genomic_DNA"/>
</dbReference>
<dbReference type="Proteomes" id="UP001320122">
    <property type="component" value="Unassembled WGS sequence"/>
</dbReference>
<gene>
    <name evidence="1" type="ORF">HOP51_20200</name>
</gene>
<protein>
    <submittedName>
        <fullName evidence="1">Tetratricopeptide repeat protein</fullName>
    </submittedName>
</protein>
<keyword evidence="2" id="KW-1185">Reference proteome</keyword>
<dbReference type="RefSeq" id="WP_234275682.1">
    <property type="nucleotide sequence ID" value="NZ_JABFTT010000021.1"/>
</dbReference>
<dbReference type="SUPFAM" id="SSF48452">
    <property type="entry name" value="TPR-like"/>
    <property type="match status" value="1"/>
</dbReference>
<dbReference type="Gene3D" id="1.25.40.10">
    <property type="entry name" value="Tetratricopeptide repeat domain"/>
    <property type="match status" value="1"/>
</dbReference>
<sequence length="469" mass="54264">MPYRSPLKRRLPAIYLLPAVVIAASLGSPASLSYQNPLDEARQHLEADAPEAAYQQLSELDQQHAGTPEFDYWLGVTALRAGHPSQALLALDRVIRTDPQHAAARMARVGAYLRLGQIDAAERELDVLASLEPPAQARQAMQRYQRAIDERRQRDTSPRHQARLMLETGYDSNAQRFPSRFLIDPNQLIPEALRPLVEEADRIELARQSSHFQRFAGHYRGSQPLNEDQRLLFEAGVQSRYYQREEAQAYNLSVLQGRLGWDYDLDAERRLTLSLDALRAWQDTDFSRLLRRWGLSTEYRHPLAQDSQLRWHGHAYDNRFDQRSDSDYQSAGLGVELRVPRGAWTLRVSGLAEHERAGRHAGQARRDGGDLDHLRLGVGLDIPVGHRQQWRFDLDHRWRRYQDEGFALYNDFSPAARHDRSWEASVGWYLQLDRDWLLHAKADYERRHSSIEFFDNHRVQARLGLSYLL</sequence>
<evidence type="ECO:0000313" key="2">
    <source>
        <dbReference type="Proteomes" id="UP001320122"/>
    </source>
</evidence>
<evidence type="ECO:0000313" key="1">
    <source>
        <dbReference type="EMBL" id="MCE8022411.1"/>
    </source>
</evidence>
<dbReference type="SUPFAM" id="SSF56935">
    <property type="entry name" value="Porins"/>
    <property type="match status" value="1"/>
</dbReference>
<name>A0ABS9AL21_9GAMM</name>